<evidence type="ECO:0000313" key="2">
    <source>
        <dbReference type="Proteomes" id="UP000202922"/>
    </source>
</evidence>
<reference evidence="2" key="1">
    <citation type="submission" date="2017-05" db="EMBL/GenBank/DDBJ databases">
        <authorList>
            <person name="Rodrigo-Torres L."/>
            <person name="Arahal R. D."/>
            <person name="Lucena T."/>
        </authorList>
    </citation>
    <scope>NUCLEOTIDE SEQUENCE [LARGE SCALE GENOMIC DNA]</scope>
    <source>
        <strain evidence="2">CECT 8621</strain>
    </source>
</reference>
<organism evidence="1 2">
    <name type="scientific">Actibacterium lipolyticum</name>
    <dbReference type="NCBI Taxonomy" id="1524263"/>
    <lineage>
        <taxon>Bacteria</taxon>
        <taxon>Pseudomonadati</taxon>
        <taxon>Pseudomonadota</taxon>
        <taxon>Alphaproteobacteria</taxon>
        <taxon>Rhodobacterales</taxon>
        <taxon>Roseobacteraceae</taxon>
        <taxon>Actibacterium</taxon>
    </lineage>
</organism>
<dbReference type="EMBL" id="FXYE01000001">
    <property type="protein sequence ID" value="SMX31896.1"/>
    <property type="molecule type" value="Genomic_DNA"/>
</dbReference>
<proteinExistence type="predicted"/>
<dbReference type="AlphaFoldDB" id="A0A238JQ57"/>
<accession>A0A238JQ57</accession>
<keyword evidence="2" id="KW-1185">Reference proteome</keyword>
<protein>
    <submittedName>
        <fullName evidence="1">Uncharacterized protein</fullName>
    </submittedName>
</protein>
<gene>
    <name evidence="1" type="ORF">COL8621_00642</name>
</gene>
<sequence>MPGLTGHVLRNTYREVASSLGAPPETIRMLLNYRDQTSPRVRLTEYSGHLKATQQKISDHLDKLTSMT</sequence>
<dbReference type="Proteomes" id="UP000202922">
    <property type="component" value="Unassembled WGS sequence"/>
</dbReference>
<name>A0A238JQ57_9RHOB</name>
<evidence type="ECO:0000313" key="1">
    <source>
        <dbReference type="EMBL" id="SMX31896.1"/>
    </source>
</evidence>